<gene>
    <name evidence="2" type="ORF">TSAR_011052</name>
</gene>
<dbReference type="AlphaFoldDB" id="A0A232F3W3"/>
<proteinExistence type="predicted"/>
<accession>A0A232F3W3</accession>
<dbReference type="Proteomes" id="UP000215335">
    <property type="component" value="Unassembled WGS sequence"/>
</dbReference>
<evidence type="ECO:0000313" key="3">
    <source>
        <dbReference type="Proteomes" id="UP000215335"/>
    </source>
</evidence>
<evidence type="ECO:0000313" key="2">
    <source>
        <dbReference type="EMBL" id="OXU25219.1"/>
    </source>
</evidence>
<protein>
    <submittedName>
        <fullName evidence="2">Uncharacterized protein</fullName>
    </submittedName>
</protein>
<name>A0A232F3W3_9HYME</name>
<reference evidence="2 3" key="1">
    <citation type="journal article" date="2017" name="Curr. Biol.">
        <title>The Evolution of Venom by Co-option of Single-Copy Genes.</title>
        <authorList>
            <person name="Martinson E.O."/>
            <person name="Mrinalini"/>
            <person name="Kelkar Y.D."/>
            <person name="Chang C.H."/>
            <person name="Werren J.H."/>
        </authorList>
    </citation>
    <scope>NUCLEOTIDE SEQUENCE [LARGE SCALE GENOMIC DNA]</scope>
    <source>
        <strain evidence="2 3">Alberta</strain>
        <tissue evidence="2">Whole body</tissue>
    </source>
</reference>
<organism evidence="2 3">
    <name type="scientific">Trichomalopsis sarcophagae</name>
    <dbReference type="NCBI Taxonomy" id="543379"/>
    <lineage>
        <taxon>Eukaryota</taxon>
        <taxon>Metazoa</taxon>
        <taxon>Ecdysozoa</taxon>
        <taxon>Arthropoda</taxon>
        <taxon>Hexapoda</taxon>
        <taxon>Insecta</taxon>
        <taxon>Pterygota</taxon>
        <taxon>Neoptera</taxon>
        <taxon>Endopterygota</taxon>
        <taxon>Hymenoptera</taxon>
        <taxon>Apocrita</taxon>
        <taxon>Proctotrupomorpha</taxon>
        <taxon>Chalcidoidea</taxon>
        <taxon>Pteromalidae</taxon>
        <taxon>Pteromalinae</taxon>
        <taxon>Trichomalopsis</taxon>
    </lineage>
</organism>
<evidence type="ECO:0000256" key="1">
    <source>
        <dbReference type="SAM" id="MobiDB-lite"/>
    </source>
</evidence>
<feature type="compositionally biased region" description="Low complexity" evidence="1">
    <location>
        <begin position="65"/>
        <end position="74"/>
    </location>
</feature>
<dbReference type="EMBL" id="NNAY01001080">
    <property type="protein sequence ID" value="OXU25219.1"/>
    <property type="molecule type" value="Genomic_DNA"/>
</dbReference>
<feature type="region of interest" description="Disordered" evidence="1">
    <location>
        <begin position="50"/>
        <end position="82"/>
    </location>
</feature>
<keyword evidence="3" id="KW-1185">Reference proteome</keyword>
<comment type="caution">
    <text evidence="2">The sequence shown here is derived from an EMBL/GenBank/DDBJ whole genome shotgun (WGS) entry which is preliminary data.</text>
</comment>
<sequence>MRFSRPLTCPSRAPLAIILSSTSPAAARPASSFLQRFSCKLVRGNRSCSRTREARASCPGCPGPEDNSSNSSAERSARTHFPWSSSSSCRAVVRGNCAVYCAAQRAPGTHRLSCARSERCRCSCPAL</sequence>